<dbReference type="PANTHER" id="PTHR43317:SF1">
    <property type="entry name" value="THERMOSPERMINE SYNTHASE ACAULIS5"/>
    <property type="match status" value="1"/>
</dbReference>
<accession>A0A9X1QZN5</accession>
<dbReference type="PANTHER" id="PTHR43317">
    <property type="entry name" value="THERMOSPERMINE SYNTHASE ACAULIS5"/>
    <property type="match status" value="1"/>
</dbReference>
<protein>
    <submittedName>
        <fullName evidence="2">Fused MFS/spermidine synthase</fullName>
    </submittedName>
</protein>
<dbReference type="Proteomes" id="UP001139461">
    <property type="component" value="Unassembled WGS sequence"/>
</dbReference>
<evidence type="ECO:0000313" key="3">
    <source>
        <dbReference type="Proteomes" id="UP001139461"/>
    </source>
</evidence>
<dbReference type="RefSeq" id="WP_237604074.1">
    <property type="nucleotide sequence ID" value="NZ_JAIRBA010000039.1"/>
</dbReference>
<dbReference type="CDD" id="cd02440">
    <property type="entry name" value="AdoMet_MTases"/>
    <property type="match status" value="1"/>
</dbReference>
<proteinExistence type="predicted"/>
<name>A0A9X1QZN5_9FLAO</name>
<dbReference type="InterPro" id="IPR029063">
    <property type="entry name" value="SAM-dependent_MTases_sf"/>
</dbReference>
<reference evidence="2" key="1">
    <citation type="submission" date="2021-09" db="EMBL/GenBank/DDBJ databases">
        <title>Genome of Aequorivita sp. strain F47161.</title>
        <authorList>
            <person name="Wang Y."/>
        </authorList>
    </citation>
    <scope>NUCLEOTIDE SEQUENCE</scope>
    <source>
        <strain evidence="2">F47161</strain>
    </source>
</reference>
<dbReference type="Pfam" id="PF01564">
    <property type="entry name" value="Spermine_synth"/>
    <property type="match status" value="1"/>
</dbReference>
<organism evidence="2 3">
    <name type="scientific">Aequorivita vitellina</name>
    <dbReference type="NCBI Taxonomy" id="2874475"/>
    <lineage>
        <taxon>Bacteria</taxon>
        <taxon>Pseudomonadati</taxon>
        <taxon>Bacteroidota</taxon>
        <taxon>Flavobacteriia</taxon>
        <taxon>Flavobacteriales</taxon>
        <taxon>Flavobacteriaceae</taxon>
        <taxon>Aequorivita</taxon>
    </lineage>
</organism>
<dbReference type="Gene3D" id="3.40.50.150">
    <property type="entry name" value="Vaccinia Virus protein VP39"/>
    <property type="match status" value="1"/>
</dbReference>
<dbReference type="SUPFAM" id="SSF53335">
    <property type="entry name" value="S-adenosyl-L-methionine-dependent methyltransferases"/>
    <property type="match status" value="1"/>
</dbReference>
<dbReference type="AlphaFoldDB" id="A0A9X1QZN5"/>
<sequence>MKKILSYIWPTTRRFSSEINGTLEVTFVNGKKVLDTENANYSYGSLQKILEFGILKVDLKKVDNLLLLGMGGGSVIKSLREKFEYHKNIVAVEIDPQIINLAQEEFGVSASENLQIIEGDAFQFAKTSKEKFQLIIIDLFIDTNVPPIFYGVEFCKNVSKLLQKGGYLIFNVGVNLNKNSGIIKTISENFGYDFAFQNFEKVNGTNTLLIAKNRHF</sequence>
<keyword evidence="1" id="KW-0620">Polyamine biosynthesis</keyword>
<dbReference type="NCBIfam" id="NF037959">
    <property type="entry name" value="MFS_SpdSyn"/>
    <property type="match status" value="1"/>
</dbReference>
<dbReference type="EMBL" id="JAIRBA010000039">
    <property type="protein sequence ID" value="MCG2420297.1"/>
    <property type="molecule type" value="Genomic_DNA"/>
</dbReference>
<keyword evidence="3" id="KW-1185">Reference proteome</keyword>
<comment type="caution">
    <text evidence="2">The sequence shown here is derived from an EMBL/GenBank/DDBJ whole genome shotgun (WGS) entry which is preliminary data.</text>
</comment>
<evidence type="ECO:0000256" key="1">
    <source>
        <dbReference type="ARBA" id="ARBA00023115"/>
    </source>
</evidence>
<evidence type="ECO:0000313" key="2">
    <source>
        <dbReference type="EMBL" id="MCG2420297.1"/>
    </source>
</evidence>
<dbReference type="GO" id="GO:0006596">
    <property type="term" value="P:polyamine biosynthetic process"/>
    <property type="evidence" value="ECO:0007669"/>
    <property type="project" value="UniProtKB-KW"/>
</dbReference>
<gene>
    <name evidence="2" type="ORF">K8089_14815</name>
</gene>